<proteinExistence type="predicted"/>
<keyword evidence="3" id="KW-1185">Reference proteome</keyword>
<organism evidence="2 3">
    <name type="scientific">Ascodesmis nigricans</name>
    <dbReference type="NCBI Taxonomy" id="341454"/>
    <lineage>
        <taxon>Eukaryota</taxon>
        <taxon>Fungi</taxon>
        <taxon>Dikarya</taxon>
        <taxon>Ascomycota</taxon>
        <taxon>Pezizomycotina</taxon>
        <taxon>Pezizomycetes</taxon>
        <taxon>Pezizales</taxon>
        <taxon>Ascodesmidaceae</taxon>
        <taxon>Ascodesmis</taxon>
    </lineage>
</organism>
<dbReference type="InParanoid" id="A0A4S2N4D5"/>
<sequence length="225" mass="24795">MFRGTSWASDRPPDNMQVIHSSPGPSGSNSSEEHINTSSRRDMTIRERRMHLKGSQIKSISIDTGQDVPSVSKFETRSSGSKTSTWNSSSHVSSSCYSLSPTSANGWVVSPYSQYCLITSMTTPLPLHPGNGRFDAPVTAELRTPSTASSIYSEHGSPIPTEASSKPSSPVITSSRVLEKDFDDYIHSRIRSLELLGPYWQNDELRGVSRAQRRSRVDLLDEVDC</sequence>
<evidence type="ECO:0000313" key="2">
    <source>
        <dbReference type="EMBL" id="TGZ84070.1"/>
    </source>
</evidence>
<feature type="region of interest" description="Disordered" evidence="1">
    <location>
        <begin position="146"/>
        <end position="172"/>
    </location>
</feature>
<protein>
    <submittedName>
        <fullName evidence="2">Uncharacterized protein</fullName>
    </submittedName>
</protein>
<dbReference type="Proteomes" id="UP000298138">
    <property type="component" value="Unassembled WGS sequence"/>
</dbReference>
<gene>
    <name evidence="2" type="ORF">EX30DRAFT_338638</name>
</gene>
<accession>A0A4S2N4D5</accession>
<feature type="compositionally biased region" description="Low complexity" evidence="1">
    <location>
        <begin position="21"/>
        <end position="30"/>
    </location>
</feature>
<name>A0A4S2N4D5_9PEZI</name>
<feature type="compositionally biased region" description="Low complexity" evidence="1">
    <location>
        <begin position="77"/>
        <end position="89"/>
    </location>
</feature>
<evidence type="ECO:0000313" key="3">
    <source>
        <dbReference type="Proteomes" id="UP000298138"/>
    </source>
</evidence>
<feature type="region of interest" description="Disordered" evidence="1">
    <location>
        <begin position="62"/>
        <end position="89"/>
    </location>
</feature>
<reference evidence="2 3" key="1">
    <citation type="submission" date="2019-04" db="EMBL/GenBank/DDBJ databases">
        <title>Comparative genomics and transcriptomics to analyze fruiting body development in filamentous ascomycetes.</title>
        <authorList>
            <consortium name="DOE Joint Genome Institute"/>
            <person name="Lutkenhaus R."/>
            <person name="Traeger S."/>
            <person name="Breuer J."/>
            <person name="Kuo A."/>
            <person name="Lipzen A."/>
            <person name="Pangilinan J."/>
            <person name="Dilworth D."/>
            <person name="Sandor L."/>
            <person name="Poggeler S."/>
            <person name="Barry K."/>
            <person name="Grigoriev I.V."/>
            <person name="Nowrousian M."/>
        </authorList>
    </citation>
    <scope>NUCLEOTIDE SEQUENCE [LARGE SCALE GENOMIC DNA]</scope>
    <source>
        <strain evidence="2 3">CBS 389.68</strain>
    </source>
</reference>
<dbReference type="EMBL" id="ML220113">
    <property type="protein sequence ID" value="TGZ84070.1"/>
    <property type="molecule type" value="Genomic_DNA"/>
</dbReference>
<feature type="region of interest" description="Disordered" evidence="1">
    <location>
        <begin position="1"/>
        <end position="45"/>
    </location>
</feature>
<feature type="compositionally biased region" description="Basic and acidic residues" evidence="1">
    <location>
        <begin position="31"/>
        <end position="45"/>
    </location>
</feature>
<evidence type="ECO:0000256" key="1">
    <source>
        <dbReference type="SAM" id="MobiDB-lite"/>
    </source>
</evidence>
<dbReference type="AlphaFoldDB" id="A0A4S2N4D5"/>